<name>A0A510UF74_ALIFS</name>
<protein>
    <submittedName>
        <fullName evidence="1">Transcriptional regulator</fullName>
    </submittedName>
</protein>
<dbReference type="Proteomes" id="UP000321787">
    <property type="component" value="Unassembled WGS sequence"/>
</dbReference>
<dbReference type="SUPFAM" id="SSF47413">
    <property type="entry name" value="lambda repressor-like DNA-binding domains"/>
    <property type="match status" value="1"/>
</dbReference>
<evidence type="ECO:0000313" key="2">
    <source>
        <dbReference type="Proteomes" id="UP000321787"/>
    </source>
</evidence>
<dbReference type="RefSeq" id="WP_146862814.1">
    <property type="nucleotide sequence ID" value="NZ_BJTZ01000005.1"/>
</dbReference>
<dbReference type="GO" id="GO:0003677">
    <property type="term" value="F:DNA binding"/>
    <property type="evidence" value="ECO:0007669"/>
    <property type="project" value="InterPro"/>
</dbReference>
<dbReference type="CDD" id="cd00093">
    <property type="entry name" value="HTH_XRE"/>
    <property type="match status" value="1"/>
</dbReference>
<dbReference type="InterPro" id="IPR010982">
    <property type="entry name" value="Lambda_DNA-bd_dom_sf"/>
</dbReference>
<dbReference type="InterPro" id="IPR001387">
    <property type="entry name" value="Cro/C1-type_HTH"/>
</dbReference>
<gene>
    <name evidence="1" type="primary">cI</name>
    <name evidence="1" type="ORF">AFI02nite_12320</name>
</gene>
<comment type="caution">
    <text evidence="1">The sequence shown here is derived from an EMBL/GenBank/DDBJ whole genome shotgun (WGS) entry which is preliminary data.</text>
</comment>
<proteinExistence type="predicted"/>
<organism evidence="1 2">
    <name type="scientific">Aliivibrio fischeri</name>
    <name type="common">Vibrio fischeri</name>
    <dbReference type="NCBI Taxonomy" id="668"/>
    <lineage>
        <taxon>Bacteria</taxon>
        <taxon>Pseudomonadati</taxon>
        <taxon>Pseudomonadota</taxon>
        <taxon>Gammaproteobacteria</taxon>
        <taxon>Vibrionales</taxon>
        <taxon>Vibrionaceae</taxon>
        <taxon>Aliivibrio</taxon>
    </lineage>
</organism>
<evidence type="ECO:0000313" key="1">
    <source>
        <dbReference type="EMBL" id="GEK13196.1"/>
    </source>
</evidence>
<reference evidence="1 2" key="1">
    <citation type="submission" date="2019-07" db="EMBL/GenBank/DDBJ databases">
        <title>Whole genome shotgun sequence of Aliivibrio fischeri NBRC 101058.</title>
        <authorList>
            <person name="Hosoyama A."/>
            <person name="Uohara A."/>
            <person name="Ohji S."/>
            <person name="Ichikawa N."/>
        </authorList>
    </citation>
    <scope>NUCLEOTIDE SEQUENCE [LARGE SCALE GENOMIC DNA]</scope>
    <source>
        <strain evidence="1 2">NBRC 101058</strain>
    </source>
</reference>
<accession>A0A510UF74</accession>
<dbReference type="EMBL" id="BJTZ01000005">
    <property type="protein sequence ID" value="GEK13196.1"/>
    <property type="molecule type" value="Genomic_DNA"/>
</dbReference>
<dbReference type="AlphaFoldDB" id="A0A510UF74"/>
<sequence>MSLQKRLKSIMKEERYSQRSFAEAIGIPLRSLEDFLSERRVPRAAFVMKITNHPQFKKYTLWLMTGEVVPNSSQVCPSESIQKKYGIN</sequence>
<dbReference type="Gene3D" id="1.10.260.40">
    <property type="entry name" value="lambda repressor-like DNA-binding domains"/>
    <property type="match status" value="1"/>
</dbReference>